<evidence type="ECO:0000256" key="1">
    <source>
        <dbReference type="SAM" id="MobiDB-lite"/>
    </source>
</evidence>
<protein>
    <submittedName>
        <fullName evidence="3">Uncharacterized protein</fullName>
    </submittedName>
</protein>
<evidence type="ECO:0000256" key="2">
    <source>
        <dbReference type="SAM" id="Phobius"/>
    </source>
</evidence>
<gene>
    <name evidence="3" type="ORF">SAMN05421870_102455</name>
</gene>
<feature type="compositionally biased region" description="Polar residues" evidence="1">
    <location>
        <begin position="1"/>
        <end position="11"/>
    </location>
</feature>
<organism evidence="3 4">
    <name type="scientific">Streptomyces qinglanensis</name>
    <dbReference type="NCBI Taxonomy" id="943816"/>
    <lineage>
        <taxon>Bacteria</taxon>
        <taxon>Bacillati</taxon>
        <taxon>Actinomycetota</taxon>
        <taxon>Actinomycetes</taxon>
        <taxon>Kitasatosporales</taxon>
        <taxon>Streptomycetaceae</taxon>
        <taxon>Streptomyces</taxon>
    </lineage>
</organism>
<keyword evidence="2" id="KW-1133">Transmembrane helix</keyword>
<dbReference type="RefSeq" id="WP_074999155.1">
    <property type="nucleotide sequence ID" value="NZ_FOGO01000002.1"/>
</dbReference>
<dbReference type="EMBL" id="FOGO01000002">
    <property type="protein sequence ID" value="SER55372.1"/>
    <property type="molecule type" value="Genomic_DNA"/>
</dbReference>
<dbReference type="OrthoDB" id="4246525at2"/>
<keyword evidence="4" id="KW-1185">Reference proteome</keyword>
<evidence type="ECO:0000313" key="4">
    <source>
        <dbReference type="Proteomes" id="UP000182841"/>
    </source>
</evidence>
<evidence type="ECO:0000313" key="3">
    <source>
        <dbReference type="EMBL" id="SER55372.1"/>
    </source>
</evidence>
<reference evidence="4" key="1">
    <citation type="submission" date="2016-10" db="EMBL/GenBank/DDBJ databases">
        <authorList>
            <person name="Varghese N."/>
            <person name="Submissions S."/>
        </authorList>
    </citation>
    <scope>NUCLEOTIDE SEQUENCE [LARGE SCALE GENOMIC DNA]</scope>
    <source>
        <strain evidence="4">CGMCC 4.6825</strain>
    </source>
</reference>
<sequence length="153" mass="15588">MSTPHQITTLARTDHPNPPAHLGRAPLGPAEIPPGVELVTLPDGRRTLAYTQPPTPTGHPQTAPGVPGWAKTTALLAPTVGAGIGAGGFGLSYAAPGVIAMTDALWATAALIATGCGAAALLLSRWRNRTPAHITQNITAHGFMSRAGGTINR</sequence>
<feature type="transmembrane region" description="Helical" evidence="2">
    <location>
        <begin position="104"/>
        <end position="123"/>
    </location>
</feature>
<dbReference type="Proteomes" id="UP000182841">
    <property type="component" value="Unassembled WGS sequence"/>
</dbReference>
<feature type="region of interest" description="Disordered" evidence="1">
    <location>
        <begin position="1"/>
        <end position="33"/>
    </location>
</feature>
<dbReference type="AlphaFoldDB" id="A0A1H9Q4P6"/>
<proteinExistence type="predicted"/>
<name>A0A1H9Q4P6_9ACTN</name>
<keyword evidence="2" id="KW-0812">Transmembrane</keyword>
<keyword evidence="2" id="KW-0472">Membrane</keyword>
<accession>A0A1H9Q4P6</accession>